<feature type="compositionally biased region" description="Polar residues" evidence="1">
    <location>
        <begin position="136"/>
        <end position="147"/>
    </location>
</feature>
<dbReference type="OrthoDB" id="2998169at2759"/>
<dbReference type="Proteomes" id="UP000807353">
    <property type="component" value="Unassembled WGS sequence"/>
</dbReference>
<keyword evidence="3" id="KW-1185">Reference proteome</keyword>
<dbReference type="EMBL" id="MU150267">
    <property type="protein sequence ID" value="KAF9462863.1"/>
    <property type="molecule type" value="Genomic_DNA"/>
</dbReference>
<reference evidence="2" key="1">
    <citation type="submission" date="2020-11" db="EMBL/GenBank/DDBJ databases">
        <authorList>
            <consortium name="DOE Joint Genome Institute"/>
            <person name="Ahrendt S."/>
            <person name="Riley R."/>
            <person name="Andreopoulos W."/>
            <person name="Labutti K."/>
            <person name="Pangilinan J."/>
            <person name="Ruiz-Duenas F.J."/>
            <person name="Barrasa J.M."/>
            <person name="Sanchez-Garcia M."/>
            <person name="Camarero S."/>
            <person name="Miyauchi S."/>
            <person name="Serrano A."/>
            <person name="Linde D."/>
            <person name="Babiker R."/>
            <person name="Drula E."/>
            <person name="Ayuso-Fernandez I."/>
            <person name="Pacheco R."/>
            <person name="Padilla G."/>
            <person name="Ferreira P."/>
            <person name="Barriuso J."/>
            <person name="Kellner H."/>
            <person name="Castanera R."/>
            <person name="Alfaro M."/>
            <person name="Ramirez L."/>
            <person name="Pisabarro A.G."/>
            <person name="Kuo A."/>
            <person name="Tritt A."/>
            <person name="Lipzen A."/>
            <person name="He G."/>
            <person name="Yan M."/>
            <person name="Ng V."/>
            <person name="Cullen D."/>
            <person name="Martin F."/>
            <person name="Rosso M.-N."/>
            <person name="Henrissat B."/>
            <person name="Hibbett D."/>
            <person name="Martinez A.T."/>
            <person name="Grigoriev I.V."/>
        </authorList>
    </citation>
    <scope>NUCLEOTIDE SEQUENCE</scope>
    <source>
        <strain evidence="2">CBS 247.69</strain>
    </source>
</reference>
<feature type="region of interest" description="Disordered" evidence="1">
    <location>
        <begin position="125"/>
        <end position="147"/>
    </location>
</feature>
<dbReference type="AlphaFoldDB" id="A0A9P6CJJ2"/>
<gene>
    <name evidence="2" type="ORF">BDZ94DRAFT_1309197</name>
</gene>
<sequence length="147" mass="16271">MDVENDAGTASQGGERYHSMSLGQAFMKTLLTWHSIFGIKQTEIKFKFFPQLYWIFATCPNVTEIVTTTGLCPTGGHSTTWFQLPDDSQIDPLLHDPNPLPIPPTPAQTFRDDVSAILNATTTPVMNPGHTESLKKSQQNNPLLKPC</sequence>
<organism evidence="2 3">
    <name type="scientific">Collybia nuda</name>
    <dbReference type="NCBI Taxonomy" id="64659"/>
    <lineage>
        <taxon>Eukaryota</taxon>
        <taxon>Fungi</taxon>
        <taxon>Dikarya</taxon>
        <taxon>Basidiomycota</taxon>
        <taxon>Agaricomycotina</taxon>
        <taxon>Agaricomycetes</taxon>
        <taxon>Agaricomycetidae</taxon>
        <taxon>Agaricales</taxon>
        <taxon>Tricholomatineae</taxon>
        <taxon>Clitocybaceae</taxon>
        <taxon>Collybia</taxon>
    </lineage>
</organism>
<proteinExistence type="predicted"/>
<name>A0A9P6CJJ2_9AGAR</name>
<evidence type="ECO:0000313" key="3">
    <source>
        <dbReference type="Proteomes" id="UP000807353"/>
    </source>
</evidence>
<protein>
    <submittedName>
        <fullName evidence="2">Uncharacterized protein</fullName>
    </submittedName>
</protein>
<comment type="caution">
    <text evidence="2">The sequence shown here is derived from an EMBL/GenBank/DDBJ whole genome shotgun (WGS) entry which is preliminary data.</text>
</comment>
<evidence type="ECO:0000313" key="2">
    <source>
        <dbReference type="EMBL" id="KAF9462863.1"/>
    </source>
</evidence>
<evidence type="ECO:0000256" key="1">
    <source>
        <dbReference type="SAM" id="MobiDB-lite"/>
    </source>
</evidence>
<accession>A0A9P6CJJ2</accession>